<proteinExistence type="predicted"/>
<comment type="caution">
    <text evidence="2">The sequence shown here is derived from an EMBL/GenBank/DDBJ whole genome shotgun (WGS) entry which is preliminary data.</text>
</comment>
<sequence>MCRRSAGARMQANAQRPHHLPDRPELRIAFARQRTVKAFARQAGFAGQPRHAAGACDHAERVSNETIVVPGFGQAGVQVGGDFRFVAQLCGRVPRAGRFFHDSLQVKVRREVACPVDISVLGGLVAAAEKHDKNFAASLKIDAVAGTMIHPHFTDATAKGFHIAWISVQHAVDSDLDANPGGVVAQGGVPAIKSMGCAYAEHTTP</sequence>
<dbReference type="Proteomes" id="UP000256952">
    <property type="component" value="Chromosome CBM2613_a"/>
</dbReference>
<dbReference type="AlphaFoldDB" id="A0A976ATZ0"/>
<organism evidence="2 3">
    <name type="scientific">Cupriavidus taiwanensis</name>
    <dbReference type="NCBI Taxonomy" id="164546"/>
    <lineage>
        <taxon>Bacteria</taxon>
        <taxon>Pseudomonadati</taxon>
        <taxon>Pseudomonadota</taxon>
        <taxon>Betaproteobacteria</taxon>
        <taxon>Burkholderiales</taxon>
        <taxon>Burkholderiaceae</taxon>
        <taxon>Cupriavidus</taxon>
    </lineage>
</organism>
<evidence type="ECO:0000313" key="2">
    <source>
        <dbReference type="EMBL" id="SOZ54178.1"/>
    </source>
</evidence>
<accession>A0A976ATZ0</accession>
<evidence type="ECO:0000313" key="3">
    <source>
        <dbReference type="Proteomes" id="UP000256952"/>
    </source>
</evidence>
<gene>
    <name evidence="2" type="ORF">CBM2613_A150018</name>
</gene>
<feature type="region of interest" description="Disordered" evidence="1">
    <location>
        <begin position="1"/>
        <end position="21"/>
    </location>
</feature>
<name>A0A976ATZ0_9BURK</name>
<protein>
    <submittedName>
        <fullName evidence="2">Uncharacterized protein</fullName>
    </submittedName>
</protein>
<reference evidence="2 3" key="1">
    <citation type="submission" date="2018-01" db="EMBL/GenBank/DDBJ databases">
        <authorList>
            <person name="Clerissi C."/>
        </authorList>
    </citation>
    <scope>NUCLEOTIDE SEQUENCE [LARGE SCALE GENOMIC DNA]</scope>
    <source>
        <strain evidence="2">Cupriavidus taiwanensis STM 8556</strain>
    </source>
</reference>
<evidence type="ECO:0000256" key="1">
    <source>
        <dbReference type="SAM" id="MobiDB-lite"/>
    </source>
</evidence>
<dbReference type="EMBL" id="OFTH01000007">
    <property type="protein sequence ID" value="SOZ54178.1"/>
    <property type="molecule type" value="Genomic_DNA"/>
</dbReference>